<protein>
    <recommendedName>
        <fullName evidence="2">MATH domain-containing protein</fullName>
    </recommendedName>
</protein>
<name>A0ABC9ER56_9POAL</name>
<dbReference type="Gene3D" id="2.60.210.10">
    <property type="entry name" value="Apoptosis, Tumor Necrosis Factor Receptor Associated Protein 2, Chain A"/>
    <property type="match status" value="2"/>
</dbReference>
<dbReference type="Proteomes" id="UP001497457">
    <property type="component" value="Chromosome 5rd"/>
</dbReference>
<dbReference type="SUPFAM" id="SSF49599">
    <property type="entry name" value="TRAF domain-like"/>
    <property type="match status" value="2"/>
</dbReference>
<evidence type="ECO:0000313" key="4">
    <source>
        <dbReference type="Proteomes" id="UP001497457"/>
    </source>
</evidence>
<dbReference type="PANTHER" id="PTHR46162">
    <property type="entry name" value="TRAF-LIKE FAMILY PROTEIN"/>
    <property type="match status" value="1"/>
</dbReference>
<proteinExistence type="predicted"/>
<evidence type="ECO:0000313" key="3">
    <source>
        <dbReference type="EMBL" id="CAL5062693.1"/>
    </source>
</evidence>
<organism evidence="3 4">
    <name type="scientific">Urochloa decumbens</name>
    <dbReference type="NCBI Taxonomy" id="240449"/>
    <lineage>
        <taxon>Eukaryota</taxon>
        <taxon>Viridiplantae</taxon>
        <taxon>Streptophyta</taxon>
        <taxon>Embryophyta</taxon>
        <taxon>Tracheophyta</taxon>
        <taxon>Spermatophyta</taxon>
        <taxon>Magnoliopsida</taxon>
        <taxon>Liliopsida</taxon>
        <taxon>Poales</taxon>
        <taxon>Poaceae</taxon>
        <taxon>PACMAD clade</taxon>
        <taxon>Panicoideae</taxon>
        <taxon>Panicodae</taxon>
        <taxon>Paniceae</taxon>
        <taxon>Melinidinae</taxon>
        <taxon>Urochloa</taxon>
    </lineage>
</organism>
<feature type="domain" description="MATH" evidence="2">
    <location>
        <begin position="194"/>
        <end position="316"/>
    </location>
</feature>
<accession>A0ABC9ER56</accession>
<dbReference type="PANTHER" id="PTHR46162:SF16">
    <property type="entry name" value="MATH DOMAIN CONTAINING PROTEIN"/>
    <property type="match status" value="1"/>
</dbReference>
<dbReference type="Pfam" id="PF22486">
    <property type="entry name" value="MATH_2"/>
    <property type="match status" value="2"/>
</dbReference>
<dbReference type="AlphaFoldDB" id="A0ABC9ER56"/>
<evidence type="ECO:0000256" key="1">
    <source>
        <dbReference type="SAM" id="MobiDB-lite"/>
    </source>
</evidence>
<dbReference type="SMART" id="SM00061">
    <property type="entry name" value="MATH"/>
    <property type="match status" value="2"/>
</dbReference>
<sequence>MGNSCAKGAARSNPVLEPELKPKPKPDLIANATIPSQAEQKTFKWTVDGFSSLLDKGRGWTHSRVFEFMGLKWYLQLNPKDRKSNDEKEHVSLKLELARASVKLDKVIEASFKFLIYDQSYGKHMEQLVNHNFQTASTTAGTPCMVPLEMLKTSGFLVNNSCTFGIEFIEVATIETNATLETLFVKSKNFINKAKVYTWEIEDYFALKNPSYSPEFELSGYRWYIGTNPTSDGKHLSLFLNLKKPNDLPKDSGKLVEITLTIKCLENGKDLEGTGRIQYSDKGSGWGFDKFISLEDFKDASKGYLIKGKCCIEAEVTIVGSSKTK</sequence>
<dbReference type="PROSITE" id="PS50144">
    <property type="entry name" value="MATH"/>
    <property type="match status" value="2"/>
</dbReference>
<dbReference type="InterPro" id="IPR002083">
    <property type="entry name" value="MATH/TRAF_dom"/>
</dbReference>
<dbReference type="CDD" id="cd00121">
    <property type="entry name" value="MATH"/>
    <property type="match status" value="2"/>
</dbReference>
<reference evidence="3" key="1">
    <citation type="submission" date="2024-10" db="EMBL/GenBank/DDBJ databases">
        <authorList>
            <person name="Ryan C."/>
        </authorList>
    </citation>
    <scope>NUCLEOTIDE SEQUENCE [LARGE SCALE GENOMIC DNA]</scope>
</reference>
<evidence type="ECO:0000259" key="2">
    <source>
        <dbReference type="PROSITE" id="PS50144"/>
    </source>
</evidence>
<dbReference type="InterPro" id="IPR008974">
    <property type="entry name" value="TRAF-like"/>
</dbReference>
<gene>
    <name evidence="3" type="ORF">URODEC1_LOCUS98446</name>
</gene>
<feature type="domain" description="MATH" evidence="2">
    <location>
        <begin position="40"/>
        <end position="168"/>
    </location>
</feature>
<dbReference type="EMBL" id="OZ075115">
    <property type="protein sequence ID" value="CAL5062693.1"/>
    <property type="molecule type" value="Genomic_DNA"/>
</dbReference>
<feature type="region of interest" description="Disordered" evidence="1">
    <location>
        <begin position="1"/>
        <end position="26"/>
    </location>
</feature>
<keyword evidence="4" id="KW-1185">Reference proteome</keyword>